<dbReference type="RefSeq" id="XP_007769702.1">
    <property type="nucleotide sequence ID" value="XM_007771512.1"/>
</dbReference>
<evidence type="ECO:0008006" key="3">
    <source>
        <dbReference type="Google" id="ProtNLM"/>
    </source>
</evidence>
<dbReference type="KEGG" id="cput:CONPUDRAFT_27571"/>
<proteinExistence type="predicted"/>
<dbReference type="EMBL" id="JH711580">
    <property type="protein sequence ID" value="EIW80031.1"/>
    <property type="molecule type" value="Genomic_DNA"/>
</dbReference>
<sequence length="857" mass="96970">LDDVQAAVRFIELLKAATIDNTEHHKLSERARHRLRNPSEELIDLEADPGRKVSFQFAITNPTDENYKSYIKAMESIALPGIQFQSKHTVEKDMERLTGIEPIIEHMCINSCIGFTGPHAHLESCPKCKEDRYELRKSATSPKKPRKTFVTLPLAAIIQAFWLHPDSATRMQWRDSITKRLQEEFDNADFSNLNMFDDILKGRDYLRECEPGGDIKPGTTLLMFSIDGAQLYASKQSDCWIYIWVLLDLSPENRYKKQFVVPGAIIPGPNKPKDLDSFLFPGLYHIAAVQNEGLVIFDGAQQCRRTTDLFIFIVTADGPGMAFLTGLVGHHGKFACRLYCGFPGRRYAQKPHYYPVMKKPRNYNVSGCLGPDKTADTLPSAGSGDYDQNLARILACRTLAEYARARLETGIVKPTLFSGLRCTKIPHLFGSDIMHLAAINIPDLLIPLWRAKFTTEGSDKTSLWDWAFLKDKATWEELGRLVELVATHLPGSFDRPPRNVAKKIHTGYKAWEFLLLMHGMMPALMMNILPEPYYTHYCRLVRGIRILSQHSISLGQIEIARNDLNDFADGFEDLYVDGRNDRIHFVRPWIHALTHLARETVRKGPPICSSQWTMERMIGDLGGDIRSHVNPFANLANIALRRARVNAMKSICPTLDPRQLKLPSGAVDLENGYFLLPRKDRYLCDLTPPDAEAHAAFLRTYGLLVRGIPAIQRRARLLLPNRQVACSLWKEGAMQGSVRMSRHVKLILPGHSDPLFAEVRYYYSLKLRGVDTAVAMVSIFDPPDPHFRQRSLDQVLACKYRGDETLQVIDITAIKSVVAMVPHNFPGCEPDDKLHYVIEKPGLDVAVFGQIEEGINE</sequence>
<protein>
    <recommendedName>
        <fullName evidence="3">Transposase family Tnp2 protein</fullName>
    </recommendedName>
</protein>
<evidence type="ECO:0000313" key="1">
    <source>
        <dbReference type="EMBL" id="EIW80031.1"/>
    </source>
</evidence>
<dbReference type="GeneID" id="19206627"/>
<organism evidence="1 2">
    <name type="scientific">Coniophora puteana (strain RWD-64-598)</name>
    <name type="common">Brown rot fungus</name>
    <dbReference type="NCBI Taxonomy" id="741705"/>
    <lineage>
        <taxon>Eukaryota</taxon>
        <taxon>Fungi</taxon>
        <taxon>Dikarya</taxon>
        <taxon>Basidiomycota</taxon>
        <taxon>Agaricomycotina</taxon>
        <taxon>Agaricomycetes</taxon>
        <taxon>Agaricomycetidae</taxon>
        <taxon>Boletales</taxon>
        <taxon>Coniophorineae</taxon>
        <taxon>Coniophoraceae</taxon>
        <taxon>Coniophora</taxon>
    </lineage>
</organism>
<gene>
    <name evidence="1" type="ORF">CONPUDRAFT_27571</name>
</gene>
<reference evidence="2" key="1">
    <citation type="journal article" date="2012" name="Science">
        <title>The Paleozoic origin of enzymatic lignin decomposition reconstructed from 31 fungal genomes.</title>
        <authorList>
            <person name="Floudas D."/>
            <person name="Binder M."/>
            <person name="Riley R."/>
            <person name="Barry K."/>
            <person name="Blanchette R.A."/>
            <person name="Henrissat B."/>
            <person name="Martinez A.T."/>
            <person name="Otillar R."/>
            <person name="Spatafora J.W."/>
            <person name="Yadav J.S."/>
            <person name="Aerts A."/>
            <person name="Benoit I."/>
            <person name="Boyd A."/>
            <person name="Carlson A."/>
            <person name="Copeland A."/>
            <person name="Coutinho P.M."/>
            <person name="de Vries R.P."/>
            <person name="Ferreira P."/>
            <person name="Findley K."/>
            <person name="Foster B."/>
            <person name="Gaskell J."/>
            <person name="Glotzer D."/>
            <person name="Gorecki P."/>
            <person name="Heitman J."/>
            <person name="Hesse C."/>
            <person name="Hori C."/>
            <person name="Igarashi K."/>
            <person name="Jurgens J.A."/>
            <person name="Kallen N."/>
            <person name="Kersten P."/>
            <person name="Kohler A."/>
            <person name="Kuees U."/>
            <person name="Kumar T.K.A."/>
            <person name="Kuo A."/>
            <person name="LaButti K."/>
            <person name="Larrondo L.F."/>
            <person name="Lindquist E."/>
            <person name="Ling A."/>
            <person name="Lombard V."/>
            <person name="Lucas S."/>
            <person name="Lundell T."/>
            <person name="Martin R."/>
            <person name="McLaughlin D.J."/>
            <person name="Morgenstern I."/>
            <person name="Morin E."/>
            <person name="Murat C."/>
            <person name="Nagy L.G."/>
            <person name="Nolan M."/>
            <person name="Ohm R.A."/>
            <person name="Patyshakuliyeva A."/>
            <person name="Rokas A."/>
            <person name="Ruiz-Duenas F.J."/>
            <person name="Sabat G."/>
            <person name="Salamov A."/>
            <person name="Samejima M."/>
            <person name="Schmutz J."/>
            <person name="Slot J.C."/>
            <person name="St John F."/>
            <person name="Stenlid J."/>
            <person name="Sun H."/>
            <person name="Sun S."/>
            <person name="Syed K."/>
            <person name="Tsang A."/>
            <person name="Wiebenga A."/>
            <person name="Young D."/>
            <person name="Pisabarro A."/>
            <person name="Eastwood D.C."/>
            <person name="Martin F."/>
            <person name="Cullen D."/>
            <person name="Grigoriev I.V."/>
            <person name="Hibbett D.S."/>
        </authorList>
    </citation>
    <scope>NUCLEOTIDE SEQUENCE [LARGE SCALE GENOMIC DNA]</scope>
    <source>
        <strain evidence="2">RWD-64-598 SS2</strain>
    </source>
</reference>
<comment type="caution">
    <text evidence="1">The sequence shown here is derived from an EMBL/GenBank/DDBJ whole genome shotgun (WGS) entry which is preliminary data.</text>
</comment>
<dbReference type="AlphaFoldDB" id="A0A5M3MN42"/>
<dbReference type="Proteomes" id="UP000053558">
    <property type="component" value="Unassembled WGS sequence"/>
</dbReference>
<dbReference type="OrthoDB" id="6613063at2759"/>
<keyword evidence="2" id="KW-1185">Reference proteome</keyword>
<dbReference type="OMA" id="WNANIDQ"/>
<evidence type="ECO:0000313" key="2">
    <source>
        <dbReference type="Proteomes" id="UP000053558"/>
    </source>
</evidence>
<feature type="non-terminal residue" evidence="1">
    <location>
        <position position="1"/>
    </location>
</feature>
<name>A0A5M3MN42_CONPW</name>
<accession>A0A5M3MN42</accession>
<feature type="non-terminal residue" evidence="1">
    <location>
        <position position="857"/>
    </location>
</feature>